<evidence type="ECO:0000313" key="3">
    <source>
        <dbReference type="Proteomes" id="UP000298602"/>
    </source>
</evidence>
<dbReference type="InterPro" id="IPR043472">
    <property type="entry name" value="Macro_dom-like"/>
</dbReference>
<dbReference type="KEGG" id="dax:FDQ92_02045"/>
<feature type="domain" description="Macro" evidence="1">
    <location>
        <begin position="1"/>
        <end position="175"/>
    </location>
</feature>
<dbReference type="PANTHER" id="PTHR11106">
    <property type="entry name" value="GANGLIOSIDE INDUCED DIFFERENTIATION ASSOCIATED PROTEIN 2-RELATED"/>
    <property type="match status" value="1"/>
</dbReference>
<dbReference type="CDD" id="cd02908">
    <property type="entry name" value="Macro_OAADPr_deacetylase"/>
    <property type="match status" value="1"/>
</dbReference>
<dbReference type="AlphaFoldDB" id="A0A4P8KZU2"/>
<keyword evidence="3" id="KW-1185">Reference proteome</keyword>
<dbReference type="InterPro" id="IPR002589">
    <property type="entry name" value="Macro_dom"/>
</dbReference>
<protein>
    <submittedName>
        <fullName evidence="2">Macro domain-containing protein</fullName>
    </submittedName>
</protein>
<dbReference type="SUPFAM" id="SSF52949">
    <property type="entry name" value="Macro domain-like"/>
    <property type="match status" value="1"/>
</dbReference>
<dbReference type="Proteomes" id="UP000298602">
    <property type="component" value="Chromosome"/>
</dbReference>
<reference evidence="2 3" key="2">
    <citation type="submission" date="2019-05" db="EMBL/GenBank/DDBJ databases">
        <authorList>
            <person name="Suflita J.M."/>
            <person name="Marks C.R."/>
        </authorList>
    </citation>
    <scope>NUCLEOTIDE SEQUENCE [LARGE SCALE GENOMIC DNA]</scope>
    <source>
        <strain evidence="2 3">ALDC</strain>
    </source>
</reference>
<sequence length="176" mass="18980">MEKEINGRRIRLQRGDITELDVDAIVNAANAQLVMGGGVAGAIRTKGGPSIQEECDRIGGTTVGQAVVTGAGNLKARYVIHAVGPRMGEGDEDAKLLNATRNSLARATEKGLRSLAFPAISTGIFGFPKRRCAEIMLKETARYLAEESTSLEEVIFCLWSDEDLEIFKAQLEELTA</sequence>
<proteinExistence type="predicted"/>
<accession>A0A4P8KZU2</accession>
<dbReference type="SMART" id="SM00506">
    <property type="entry name" value="A1pp"/>
    <property type="match status" value="1"/>
</dbReference>
<dbReference type="PANTHER" id="PTHR11106:SF111">
    <property type="entry name" value="MACRO DOMAIN-CONTAINING PROTEIN"/>
    <property type="match status" value="1"/>
</dbReference>
<dbReference type="PROSITE" id="PS51154">
    <property type="entry name" value="MACRO"/>
    <property type="match status" value="1"/>
</dbReference>
<gene>
    <name evidence="2" type="ORF">FDQ92_02045</name>
</gene>
<evidence type="ECO:0000259" key="1">
    <source>
        <dbReference type="PROSITE" id="PS51154"/>
    </source>
</evidence>
<evidence type="ECO:0000313" key="2">
    <source>
        <dbReference type="EMBL" id="QCQ21087.1"/>
    </source>
</evidence>
<name>A0A4P8KZU2_9BACT</name>
<reference evidence="2 3" key="1">
    <citation type="submission" date="2019-05" db="EMBL/GenBank/DDBJ databases">
        <title>The Complete Genome Sequence of the n-alkane-degrading Desulfoglaeba alkanexedens ALDC reveals multiple alkylsuccinate synthase gene clusters.</title>
        <authorList>
            <person name="Callaghan A.V."/>
            <person name="Davidova I.A."/>
            <person name="Duncan K.E."/>
            <person name="Morris B."/>
            <person name="McInerney M.J."/>
        </authorList>
    </citation>
    <scope>NUCLEOTIDE SEQUENCE [LARGE SCALE GENOMIC DNA]</scope>
    <source>
        <strain evidence="2 3">ALDC</strain>
    </source>
</reference>
<organism evidence="2 3">
    <name type="scientific">Desulfoglaeba alkanexedens ALDC</name>
    <dbReference type="NCBI Taxonomy" id="980445"/>
    <lineage>
        <taxon>Bacteria</taxon>
        <taxon>Pseudomonadati</taxon>
        <taxon>Thermodesulfobacteriota</taxon>
        <taxon>Syntrophobacteria</taxon>
        <taxon>Syntrophobacterales</taxon>
        <taxon>Syntrophobacteraceae</taxon>
        <taxon>Desulfoglaeba</taxon>
    </lineage>
</organism>
<dbReference type="OrthoDB" id="6194521at2"/>
<dbReference type="EMBL" id="CP040098">
    <property type="protein sequence ID" value="QCQ21087.1"/>
    <property type="molecule type" value="Genomic_DNA"/>
</dbReference>
<dbReference type="Pfam" id="PF01661">
    <property type="entry name" value="Macro"/>
    <property type="match status" value="1"/>
</dbReference>
<dbReference type="Gene3D" id="3.40.220.10">
    <property type="entry name" value="Leucine Aminopeptidase, subunit E, domain 1"/>
    <property type="match status" value="1"/>
</dbReference>
<dbReference type="RefSeq" id="WP_137423056.1">
    <property type="nucleotide sequence ID" value="NZ_CP040098.1"/>
</dbReference>